<gene>
    <name evidence="1" type="ORF">XCR1_1080014</name>
</gene>
<name>W1INN3_9GAMM</name>
<protein>
    <submittedName>
        <fullName evidence="1">Uncharacterized protein</fullName>
    </submittedName>
</protein>
<accession>W1INN3</accession>
<dbReference type="EMBL" id="CBXE010000011">
    <property type="protein sequence ID" value="CDL79251.1"/>
    <property type="molecule type" value="Genomic_DNA"/>
</dbReference>
<dbReference type="Proteomes" id="UP000019197">
    <property type="component" value="Unassembled WGS sequence"/>
</dbReference>
<sequence>MKSNIPLNRGYDLYYKLRMQDKITGGCKIKLQSKLNFTRN</sequence>
<comment type="caution">
    <text evidence="1">The sequence shown here is derived from an EMBL/GenBank/DDBJ whole genome shotgun (WGS) entry which is preliminary data.</text>
</comment>
<organism evidence="1 2">
    <name type="scientific">Xenorhabdus cabanillasii JM26</name>
    <dbReference type="NCBI Taxonomy" id="1427517"/>
    <lineage>
        <taxon>Bacteria</taxon>
        <taxon>Pseudomonadati</taxon>
        <taxon>Pseudomonadota</taxon>
        <taxon>Gammaproteobacteria</taxon>
        <taxon>Enterobacterales</taxon>
        <taxon>Morganellaceae</taxon>
        <taxon>Xenorhabdus</taxon>
    </lineage>
</organism>
<reference evidence="1 2" key="1">
    <citation type="submission" date="2013-11" db="EMBL/GenBank/DDBJ databases">
        <title>Draft genome sequence and annotation of the entomopathogenic bacterium, Xenorhabdus cabanillasi strain JM26.</title>
        <authorList>
            <person name="Gualtieri M."/>
            <person name="Ogier J.C."/>
            <person name="Pages S."/>
            <person name="Givaudan A."/>
            <person name="Gaudriault S."/>
        </authorList>
    </citation>
    <scope>NUCLEOTIDE SEQUENCE [LARGE SCALE GENOMIC DNA]</scope>
    <source>
        <strain evidence="1 2">JM26</strain>
    </source>
</reference>
<evidence type="ECO:0000313" key="1">
    <source>
        <dbReference type="EMBL" id="CDL79251.1"/>
    </source>
</evidence>
<proteinExistence type="predicted"/>
<evidence type="ECO:0000313" key="2">
    <source>
        <dbReference type="Proteomes" id="UP000019197"/>
    </source>
</evidence>
<dbReference type="AlphaFoldDB" id="W1INN3"/>